<dbReference type="InterPro" id="IPR011042">
    <property type="entry name" value="6-blade_b-propeller_TolB-like"/>
</dbReference>
<evidence type="ECO:0000313" key="2">
    <source>
        <dbReference type="EMBL" id="MCY9522799.1"/>
    </source>
</evidence>
<sequence length="412" mass="46823">MKKSVFLLCLFAILLVWITPIGALEQDVSLKTAFIRNNDLWTKIGNQEKQVTQGNYIRNPKWSFDGKWLTFTKGKEQNEVWLYHTVTGSIHLAGQGRNAQWAPKQNILAFQTNGFLTVIYADEPDKHKVKLVVEEMGNYSWMPDGSGFLVSTVAKILSDGKWKDIELYKIVLDASPNMPKKQLFCSIPSELEGLFAVMTSPFKWSPDGKWIAFIAKPTASLSADGNTLCFLSSDARSFVKAGQMIDQIEWFDWAPKSGLFAYIEGAGRLATLNKRLTVVKDIPFLQQKSYTPAGYVDNDFAWQDDQTIITSRAKEAEWSSDESQRPMPFLVRVDLTIGQQTQLTSPPAKNGDYLPVFVQNARKLSWVRTNRNTAEVMLAAPDGKHPKTWIRPLTLGSNFYERWNWSEVIHFY</sequence>
<dbReference type="EMBL" id="JAMDLW010000053">
    <property type="protein sequence ID" value="MCY9522799.1"/>
    <property type="molecule type" value="Genomic_DNA"/>
</dbReference>
<dbReference type="SUPFAM" id="SSF82171">
    <property type="entry name" value="DPP6 N-terminal domain-like"/>
    <property type="match status" value="1"/>
</dbReference>
<name>A0ABT4DZL3_9BACL</name>
<dbReference type="RefSeq" id="WP_087433093.1">
    <property type="nucleotide sequence ID" value="NZ_JAMDLV010000068.1"/>
</dbReference>
<comment type="caution">
    <text evidence="2">The sequence shown here is derived from an EMBL/GenBank/DDBJ whole genome shotgun (WGS) entry which is preliminary data.</text>
</comment>
<dbReference type="Pfam" id="PF07676">
    <property type="entry name" value="PD40"/>
    <property type="match status" value="1"/>
</dbReference>
<organism evidence="2 3">
    <name type="scientific">Paenibacillus apiarius</name>
    <dbReference type="NCBI Taxonomy" id="46240"/>
    <lineage>
        <taxon>Bacteria</taxon>
        <taxon>Bacillati</taxon>
        <taxon>Bacillota</taxon>
        <taxon>Bacilli</taxon>
        <taxon>Bacillales</taxon>
        <taxon>Paenibacillaceae</taxon>
        <taxon>Paenibacillus</taxon>
    </lineage>
</organism>
<keyword evidence="3" id="KW-1185">Reference proteome</keyword>
<dbReference type="Proteomes" id="UP001207626">
    <property type="component" value="Unassembled WGS sequence"/>
</dbReference>
<dbReference type="InterPro" id="IPR011659">
    <property type="entry name" value="WD40"/>
</dbReference>
<dbReference type="PANTHER" id="PTHR36842">
    <property type="entry name" value="PROTEIN TOLB HOMOLOG"/>
    <property type="match status" value="1"/>
</dbReference>
<dbReference type="Gene3D" id="2.120.10.30">
    <property type="entry name" value="TolB, C-terminal domain"/>
    <property type="match status" value="1"/>
</dbReference>
<dbReference type="PANTHER" id="PTHR36842:SF1">
    <property type="entry name" value="PROTEIN TOLB"/>
    <property type="match status" value="1"/>
</dbReference>
<reference evidence="2 3" key="1">
    <citation type="submission" date="2022-05" db="EMBL/GenBank/DDBJ databases">
        <title>Genome Sequencing of Bee-Associated Microbes.</title>
        <authorList>
            <person name="Dunlap C."/>
        </authorList>
    </citation>
    <scope>NUCLEOTIDE SEQUENCE [LARGE SCALE GENOMIC DNA]</scope>
    <source>
        <strain evidence="2 3">NRRL NRS-1438</strain>
    </source>
</reference>
<evidence type="ECO:0000313" key="3">
    <source>
        <dbReference type="Proteomes" id="UP001207626"/>
    </source>
</evidence>
<evidence type="ECO:0000256" key="1">
    <source>
        <dbReference type="ARBA" id="ARBA00009820"/>
    </source>
</evidence>
<proteinExistence type="inferred from homology"/>
<protein>
    <submittedName>
        <fullName evidence="2">PD40 domain-containing protein</fullName>
    </submittedName>
</protein>
<accession>A0ABT4DZL3</accession>
<comment type="similarity">
    <text evidence="1">Belongs to the TolB family.</text>
</comment>
<gene>
    <name evidence="2" type="ORF">M5X09_24590</name>
</gene>